<keyword evidence="1" id="KW-1133">Transmembrane helix</keyword>
<sequence length="217" mass="25682">MELSIQHYFEFLSLLISVIYIGKLKNHFLITFVPYLLLILVVELIAKYLAVNFHYKNIWVYNLINLLSHSYYAFIFYCFARQKVHRKVIVVLTITYIVAALTYYLFTSFYEFNNVIISTGGVLGIFLACLHFYYYLQNDNYVHERHFLSGLFIASGVLIFYSGIAICFSLYNYIRINDLRLFGDPLYRVIPRSLSIFLYLLISIAIIIWKRPTKTLY</sequence>
<organism evidence="2 3">
    <name type="scientific">Pedobacter steynii</name>
    <dbReference type="NCBI Taxonomy" id="430522"/>
    <lineage>
        <taxon>Bacteria</taxon>
        <taxon>Pseudomonadati</taxon>
        <taxon>Bacteroidota</taxon>
        <taxon>Sphingobacteriia</taxon>
        <taxon>Sphingobacteriales</taxon>
        <taxon>Sphingobacteriaceae</taxon>
        <taxon>Pedobacter</taxon>
    </lineage>
</organism>
<dbReference type="AlphaFoldDB" id="A0A1G9L7J8"/>
<evidence type="ECO:0000313" key="2">
    <source>
        <dbReference type="EMBL" id="SDL57545.1"/>
    </source>
</evidence>
<feature type="transmembrane region" description="Helical" evidence="1">
    <location>
        <begin position="189"/>
        <end position="209"/>
    </location>
</feature>
<feature type="transmembrane region" description="Helical" evidence="1">
    <location>
        <begin position="6"/>
        <end position="22"/>
    </location>
</feature>
<keyword evidence="1" id="KW-0472">Membrane</keyword>
<name>A0A1G9L7J8_9SPHI</name>
<feature type="transmembrane region" description="Helical" evidence="1">
    <location>
        <begin position="148"/>
        <end position="174"/>
    </location>
</feature>
<feature type="transmembrane region" description="Helical" evidence="1">
    <location>
        <begin position="88"/>
        <end position="106"/>
    </location>
</feature>
<reference evidence="3" key="1">
    <citation type="submission" date="2016-10" db="EMBL/GenBank/DDBJ databases">
        <authorList>
            <person name="Varghese N."/>
            <person name="Submissions S."/>
        </authorList>
    </citation>
    <scope>NUCLEOTIDE SEQUENCE [LARGE SCALE GENOMIC DNA]</scope>
    <source>
        <strain evidence="3">DSM 19110</strain>
    </source>
</reference>
<protein>
    <submittedName>
        <fullName evidence="2">Uncharacterized protein</fullName>
    </submittedName>
</protein>
<gene>
    <name evidence="2" type="ORF">SAMN05421820_101790</name>
</gene>
<evidence type="ECO:0000313" key="3">
    <source>
        <dbReference type="Proteomes" id="UP000183200"/>
    </source>
</evidence>
<proteinExistence type="predicted"/>
<accession>A0A1G9L7J8</accession>
<feature type="transmembrane region" description="Helical" evidence="1">
    <location>
        <begin position="58"/>
        <end position="79"/>
    </location>
</feature>
<evidence type="ECO:0000256" key="1">
    <source>
        <dbReference type="SAM" id="Phobius"/>
    </source>
</evidence>
<feature type="transmembrane region" description="Helical" evidence="1">
    <location>
        <begin position="29"/>
        <end position="46"/>
    </location>
</feature>
<keyword evidence="1" id="KW-0812">Transmembrane</keyword>
<feature type="transmembrane region" description="Helical" evidence="1">
    <location>
        <begin position="112"/>
        <end position="136"/>
    </location>
</feature>
<dbReference type="EMBL" id="FNGY01000001">
    <property type="protein sequence ID" value="SDL57545.1"/>
    <property type="molecule type" value="Genomic_DNA"/>
</dbReference>
<dbReference type="Proteomes" id="UP000183200">
    <property type="component" value="Unassembled WGS sequence"/>
</dbReference>
<keyword evidence="3" id="KW-1185">Reference proteome</keyword>